<evidence type="ECO:0000256" key="1">
    <source>
        <dbReference type="SAM" id="MobiDB-lite"/>
    </source>
</evidence>
<evidence type="ECO:0000256" key="2">
    <source>
        <dbReference type="SAM" id="SignalP"/>
    </source>
</evidence>
<feature type="signal peptide" evidence="2">
    <location>
        <begin position="1"/>
        <end position="29"/>
    </location>
</feature>
<proteinExistence type="predicted"/>
<reference evidence="4" key="1">
    <citation type="journal article" date="2017" name="Nature">
        <title>The sunflower genome provides insights into oil metabolism, flowering and Asterid evolution.</title>
        <authorList>
            <person name="Badouin H."/>
            <person name="Gouzy J."/>
            <person name="Grassa C.J."/>
            <person name="Murat F."/>
            <person name="Staton S.E."/>
            <person name="Cottret L."/>
            <person name="Lelandais-Briere C."/>
            <person name="Owens G.L."/>
            <person name="Carrere S."/>
            <person name="Mayjonade B."/>
            <person name="Legrand L."/>
            <person name="Gill N."/>
            <person name="Kane N.C."/>
            <person name="Bowers J.E."/>
            <person name="Hubner S."/>
            <person name="Bellec A."/>
            <person name="Berard A."/>
            <person name="Berges H."/>
            <person name="Blanchet N."/>
            <person name="Boniface M.C."/>
            <person name="Brunel D."/>
            <person name="Catrice O."/>
            <person name="Chaidir N."/>
            <person name="Claudel C."/>
            <person name="Donnadieu C."/>
            <person name="Faraut T."/>
            <person name="Fievet G."/>
            <person name="Helmstetter N."/>
            <person name="King M."/>
            <person name="Knapp S.J."/>
            <person name="Lai Z."/>
            <person name="Le Paslier M.C."/>
            <person name="Lippi Y."/>
            <person name="Lorenzon L."/>
            <person name="Mandel J.R."/>
            <person name="Marage G."/>
            <person name="Marchand G."/>
            <person name="Marquand E."/>
            <person name="Bret-Mestries E."/>
            <person name="Morien E."/>
            <person name="Nambeesan S."/>
            <person name="Nguyen T."/>
            <person name="Pegot-Espagnet P."/>
            <person name="Pouilly N."/>
            <person name="Raftis F."/>
            <person name="Sallet E."/>
            <person name="Schiex T."/>
            <person name="Thomas J."/>
            <person name="Vandecasteele C."/>
            <person name="Vares D."/>
            <person name="Vear F."/>
            <person name="Vautrin S."/>
            <person name="Crespi M."/>
            <person name="Mangin B."/>
            <person name="Burke J.M."/>
            <person name="Salse J."/>
            <person name="Munos S."/>
            <person name="Vincourt P."/>
            <person name="Rieseberg L.H."/>
            <person name="Langlade N.B."/>
        </authorList>
    </citation>
    <scope>NUCLEOTIDE SEQUENCE [LARGE SCALE GENOMIC DNA]</scope>
    <source>
        <strain evidence="4">cv. SF193</strain>
    </source>
</reference>
<dbReference type="EMBL" id="CM007891">
    <property type="protein sequence ID" value="OTG33818.1"/>
    <property type="molecule type" value="Genomic_DNA"/>
</dbReference>
<keyword evidence="4" id="KW-1185">Reference proteome</keyword>
<gene>
    <name evidence="3" type="ORF">HannXRQ_Chr02g0038871</name>
</gene>
<feature type="chain" id="PRO_5012738795" description="Secreted protein" evidence="2">
    <location>
        <begin position="30"/>
        <end position="129"/>
    </location>
</feature>
<dbReference type="InParanoid" id="A0A251VDX8"/>
<protein>
    <recommendedName>
        <fullName evidence="5">Secreted protein</fullName>
    </recommendedName>
</protein>
<dbReference type="Proteomes" id="UP000215914">
    <property type="component" value="Chromosome 2"/>
</dbReference>
<keyword evidence="2" id="KW-0732">Signal</keyword>
<evidence type="ECO:0008006" key="5">
    <source>
        <dbReference type="Google" id="ProtNLM"/>
    </source>
</evidence>
<sequence length="129" mass="13839">MAPTAGYLALLSFLSLLAASLSLLPLSLSSVRSPAHHHRTVVVVVLCYVDRRKGGRHLSHHHQITSSPAALKLLPEQRGEWGGPLPARTERYRSPIGPPAPAAKNESEGVGVNELLVCVACKIIGRERA</sequence>
<evidence type="ECO:0000313" key="3">
    <source>
        <dbReference type="EMBL" id="OTG33818.1"/>
    </source>
</evidence>
<accession>A0A251VDX8</accession>
<feature type="region of interest" description="Disordered" evidence="1">
    <location>
        <begin position="83"/>
        <end position="106"/>
    </location>
</feature>
<organism evidence="3 4">
    <name type="scientific">Helianthus annuus</name>
    <name type="common">Common sunflower</name>
    <dbReference type="NCBI Taxonomy" id="4232"/>
    <lineage>
        <taxon>Eukaryota</taxon>
        <taxon>Viridiplantae</taxon>
        <taxon>Streptophyta</taxon>
        <taxon>Embryophyta</taxon>
        <taxon>Tracheophyta</taxon>
        <taxon>Spermatophyta</taxon>
        <taxon>Magnoliopsida</taxon>
        <taxon>eudicotyledons</taxon>
        <taxon>Gunneridae</taxon>
        <taxon>Pentapetalae</taxon>
        <taxon>asterids</taxon>
        <taxon>campanulids</taxon>
        <taxon>Asterales</taxon>
        <taxon>Asteraceae</taxon>
        <taxon>Asteroideae</taxon>
        <taxon>Heliantheae alliance</taxon>
        <taxon>Heliantheae</taxon>
        <taxon>Helianthus</taxon>
    </lineage>
</organism>
<dbReference type="AlphaFoldDB" id="A0A251VDX8"/>
<name>A0A251VDX8_HELAN</name>
<evidence type="ECO:0000313" key="4">
    <source>
        <dbReference type="Proteomes" id="UP000215914"/>
    </source>
</evidence>